<evidence type="ECO:0000256" key="1">
    <source>
        <dbReference type="SAM" id="Phobius"/>
    </source>
</evidence>
<reference evidence="2 3" key="1">
    <citation type="submission" date="2019-03" db="EMBL/GenBank/DDBJ databases">
        <title>Genomic Encyclopedia of Type Strains, Phase III (KMG-III): the genomes of soil and plant-associated and newly described type strains.</title>
        <authorList>
            <person name="Whitman W."/>
        </authorList>
    </citation>
    <scope>NUCLEOTIDE SEQUENCE [LARGE SCALE GENOMIC DNA]</scope>
    <source>
        <strain evidence="2 3">CECT 7378</strain>
    </source>
</reference>
<dbReference type="RefSeq" id="WP_133502328.1">
    <property type="nucleotide sequence ID" value="NZ_SNXC01000009.1"/>
</dbReference>
<gene>
    <name evidence="2" type="ORF">DFP79_0454</name>
</gene>
<comment type="caution">
    <text evidence="2">The sequence shown here is derived from an EMBL/GenBank/DDBJ whole genome shotgun (WGS) entry which is preliminary data.</text>
</comment>
<name>A0A4R6MCT1_9GAMM</name>
<dbReference type="OrthoDB" id="6101862at2"/>
<dbReference type="EMBL" id="SNXC01000009">
    <property type="protein sequence ID" value="TDO99471.1"/>
    <property type="molecule type" value="Genomic_DNA"/>
</dbReference>
<keyword evidence="3" id="KW-1185">Reference proteome</keyword>
<sequence length="233" mass="26642">MLRLEIILITAGLALLFAAVLAIAIMRWRKKQQVLQLEANMRLLKRCLKIDDLLSVLADRYIPLSTKMMLVDYVIASMEKVKSLPNAFPLTEKHEEYVGLRSELMRAEQATKNEKVAVQAEFVRVQGALRVLLTLVKAFSANRMIDKASAKQQMSMIRYGYQLAHCDLLVKEAQEDLDLEKNARALEKYRTALSEMESVSFIPESNRVINTLKNRIQMVEGILFKKKQNVDQG</sequence>
<keyword evidence="1" id="KW-0472">Membrane</keyword>
<keyword evidence="1" id="KW-0812">Transmembrane</keyword>
<dbReference type="AlphaFoldDB" id="A0A4R6MCT1"/>
<proteinExistence type="predicted"/>
<keyword evidence="1" id="KW-1133">Transmembrane helix</keyword>
<dbReference type="Proteomes" id="UP000294656">
    <property type="component" value="Unassembled WGS sequence"/>
</dbReference>
<accession>A0A4R6MCT1</accession>
<organism evidence="2 3">
    <name type="scientific">Marinomonas balearica</name>
    <dbReference type="NCBI Taxonomy" id="491947"/>
    <lineage>
        <taxon>Bacteria</taxon>
        <taxon>Pseudomonadati</taxon>
        <taxon>Pseudomonadota</taxon>
        <taxon>Gammaproteobacteria</taxon>
        <taxon>Oceanospirillales</taxon>
        <taxon>Oceanospirillaceae</taxon>
        <taxon>Marinomonas</taxon>
    </lineage>
</organism>
<protein>
    <submittedName>
        <fullName evidence="2">Uncharacterized protein</fullName>
    </submittedName>
</protein>
<evidence type="ECO:0000313" key="2">
    <source>
        <dbReference type="EMBL" id="TDO99471.1"/>
    </source>
</evidence>
<feature type="transmembrane region" description="Helical" evidence="1">
    <location>
        <begin position="6"/>
        <end position="26"/>
    </location>
</feature>
<evidence type="ECO:0000313" key="3">
    <source>
        <dbReference type="Proteomes" id="UP000294656"/>
    </source>
</evidence>